<dbReference type="EMBL" id="CP017904">
    <property type="protein sequence ID" value="ARP21770.1"/>
    <property type="molecule type" value="Genomic_DNA"/>
</dbReference>
<name>A0A1W6V9I8_VIBAL</name>
<evidence type="ECO:0000313" key="1">
    <source>
        <dbReference type="EMBL" id="ARP21770.1"/>
    </source>
</evidence>
<proteinExistence type="predicted"/>
<dbReference type="AlphaFoldDB" id="A0A1W6V9I8"/>
<protein>
    <submittedName>
        <fullName evidence="1">Uncharacterized protein</fullName>
    </submittedName>
</protein>
<accession>A0A1W6V9I8</accession>
<sequence>MSNNWYLMDVDVVDCVGNSEAINVSFSKEYINTVSLDRIKVIFSYECIPENLELPSVPNLNGIFIKLRGQRAYTEQFDEDKEDYLALLERNMRDYGSLSSGQKVKLRQVLAENSSLNLQKAIA</sequence>
<gene>
    <name evidence="1" type="ORF">K05K4_50680</name>
</gene>
<dbReference type="RefSeq" id="WP_148299843.1">
    <property type="nucleotide sequence ID" value="NZ_CP017893.1"/>
</dbReference>
<reference evidence="1" key="1">
    <citation type="submission" date="2016-10" db="EMBL/GenBank/DDBJ databases">
        <title>The High Quality Genome of Vibrio alginolyticus K01M1.</title>
        <authorList>
            <person name="Wendling C."/>
            <person name="Chibani C.M."/>
            <person name="Hertel R."/>
            <person name="Sproer C."/>
            <person name="Bunk B."/>
            <person name="Overmann J."/>
            <person name="Roth O."/>
            <person name="Liesegang H."/>
        </authorList>
    </citation>
    <scope>NUCLEOTIDE SEQUENCE</scope>
    <source>
        <strain evidence="1">K05K4</strain>
        <plasmid evidence="1">pL289</plasmid>
    </source>
</reference>
<keyword evidence="1" id="KW-0614">Plasmid</keyword>
<geneLocation type="plasmid" evidence="1">
    <name>pL289</name>
</geneLocation>
<organism evidence="1">
    <name type="scientific">Vibrio alginolyticus</name>
    <dbReference type="NCBI Taxonomy" id="663"/>
    <lineage>
        <taxon>Bacteria</taxon>
        <taxon>Pseudomonadati</taxon>
        <taxon>Pseudomonadota</taxon>
        <taxon>Gammaproteobacteria</taxon>
        <taxon>Vibrionales</taxon>
        <taxon>Vibrionaceae</taxon>
        <taxon>Vibrio</taxon>
    </lineage>
</organism>